<evidence type="ECO:0000313" key="2">
    <source>
        <dbReference type="EMBL" id="RIY42116.1"/>
    </source>
</evidence>
<comment type="caution">
    <text evidence="2">The sequence shown here is derived from an EMBL/GenBank/DDBJ whole genome shotgun (WGS) entry which is preliminary data.</text>
</comment>
<keyword evidence="4" id="KW-1185">Reference proteome</keyword>
<sequence>MKSAYYSYRRINTHQVAPQFATQHSAAPVLPSLMNCYLPAQTESSLRFTLRRLLKKLPRIASH</sequence>
<dbReference type="AlphaFoldDB" id="A0A3A1YX34"/>
<evidence type="ECO:0000313" key="3">
    <source>
        <dbReference type="Proteomes" id="UP000266206"/>
    </source>
</evidence>
<reference evidence="3 4" key="1">
    <citation type="submission" date="2017-08" db="EMBL/GenBank/DDBJ databases">
        <title>Pusillimonas indicus sp. nov., a member of the family Alcaligenaceae isolated from surface seawater.</title>
        <authorList>
            <person name="Li J."/>
        </authorList>
    </citation>
    <scope>NUCLEOTIDE SEQUENCE [LARGE SCALE GENOMIC DNA]</scope>
    <source>
        <strain evidence="1 4">17-4A</strain>
        <strain evidence="2 3">L52-1-41</strain>
    </source>
</reference>
<dbReference type="EMBL" id="NQYH01000001">
    <property type="protein sequence ID" value="RIY42116.1"/>
    <property type="molecule type" value="Genomic_DNA"/>
</dbReference>
<name>A0A3A1YX34_9BURK</name>
<proteinExistence type="predicted"/>
<dbReference type="EMBL" id="NQOU01000001">
    <property type="protein sequence ID" value="RII84400.1"/>
    <property type="molecule type" value="Genomic_DNA"/>
</dbReference>
<dbReference type="RefSeq" id="WP_119441171.1">
    <property type="nucleotide sequence ID" value="NZ_CP170494.1"/>
</dbReference>
<protein>
    <submittedName>
        <fullName evidence="2">Uncharacterized protein</fullName>
    </submittedName>
</protein>
<dbReference type="Proteomes" id="UP000266483">
    <property type="component" value="Unassembled WGS sequence"/>
</dbReference>
<dbReference type="Proteomes" id="UP000266206">
    <property type="component" value="Unassembled WGS sequence"/>
</dbReference>
<evidence type="ECO:0000313" key="4">
    <source>
        <dbReference type="Proteomes" id="UP000266483"/>
    </source>
</evidence>
<gene>
    <name evidence="1" type="ORF">CJO09_04095</name>
    <name evidence="2" type="ORF">CJP73_01335</name>
</gene>
<organism evidence="2 3">
    <name type="scientific">Neopusillimonas maritima</name>
    <dbReference type="NCBI Taxonomy" id="2026239"/>
    <lineage>
        <taxon>Bacteria</taxon>
        <taxon>Pseudomonadati</taxon>
        <taxon>Pseudomonadota</taxon>
        <taxon>Betaproteobacteria</taxon>
        <taxon>Burkholderiales</taxon>
        <taxon>Alcaligenaceae</taxon>
        <taxon>Neopusillimonas</taxon>
    </lineage>
</organism>
<evidence type="ECO:0000313" key="1">
    <source>
        <dbReference type="EMBL" id="RII84400.1"/>
    </source>
</evidence>
<accession>A0A3A1YX34</accession>